<sequence length="167" mass="18369">MSSKIFLVSSILETLFPASTIHINRVSMSFMLDTKSLARCLTQNLLPCFNSEGSFASTHHHSSLCHMLVARTGGPRAHICLSLLLPENNSSLAAPKDEHLPQLSLLELVNEHDSSLRLLLLSSYRDVGTSLSYDSLSVTTPQTPSVFSRRTSLGNGTAPSRTCRRWE</sequence>
<proteinExistence type="evidence at transcript level"/>
<feature type="compositionally biased region" description="Polar residues" evidence="1">
    <location>
        <begin position="147"/>
        <end position="160"/>
    </location>
</feature>
<reference evidence="2" key="2">
    <citation type="submission" date="2012-06" db="EMBL/GenBank/DDBJ databases">
        <authorList>
            <person name="Yu Y."/>
            <person name="Currie J."/>
            <person name="Lomeli R."/>
            <person name="Angelova A."/>
            <person name="Collura K."/>
            <person name="Wissotski M."/>
            <person name="Campos D."/>
            <person name="Kudrna D."/>
            <person name="Golser W."/>
            <person name="Ashely E."/>
            <person name="Descour A."/>
            <person name="Fernandes J."/>
            <person name="Soderlund C."/>
            <person name="Walbot V."/>
        </authorList>
    </citation>
    <scope>NUCLEOTIDE SEQUENCE</scope>
    <source>
        <strain evidence="2">B73</strain>
    </source>
</reference>
<dbReference type="AlphaFoldDB" id="B7ZZE4"/>
<feature type="region of interest" description="Disordered" evidence="1">
    <location>
        <begin position="147"/>
        <end position="167"/>
    </location>
</feature>
<organism evidence="2">
    <name type="scientific">Zea mays</name>
    <name type="common">Maize</name>
    <dbReference type="NCBI Taxonomy" id="4577"/>
    <lineage>
        <taxon>Eukaryota</taxon>
        <taxon>Viridiplantae</taxon>
        <taxon>Streptophyta</taxon>
        <taxon>Embryophyta</taxon>
        <taxon>Tracheophyta</taxon>
        <taxon>Spermatophyta</taxon>
        <taxon>Magnoliopsida</taxon>
        <taxon>Liliopsida</taxon>
        <taxon>Poales</taxon>
        <taxon>Poaceae</taxon>
        <taxon>PACMAD clade</taxon>
        <taxon>Panicoideae</taxon>
        <taxon>Andropogonodae</taxon>
        <taxon>Andropogoneae</taxon>
        <taxon>Tripsacinae</taxon>
        <taxon>Zea</taxon>
    </lineage>
</organism>
<evidence type="ECO:0000256" key="1">
    <source>
        <dbReference type="SAM" id="MobiDB-lite"/>
    </source>
</evidence>
<dbReference type="EMBL" id="BT055124">
    <property type="protein sequence ID" value="ACL53731.1"/>
    <property type="molecule type" value="mRNA"/>
</dbReference>
<dbReference type="EMBL" id="BT054686">
    <property type="protein sequence ID" value="ACL53293.1"/>
    <property type="molecule type" value="mRNA"/>
</dbReference>
<protein>
    <submittedName>
        <fullName evidence="2">Uncharacterized protein</fullName>
    </submittedName>
</protein>
<accession>B7ZZE4</accession>
<name>B7ZZE4_MAIZE</name>
<evidence type="ECO:0000313" key="2">
    <source>
        <dbReference type="EMBL" id="ACL53293.1"/>
    </source>
</evidence>
<reference evidence="2" key="1">
    <citation type="journal article" date="2009" name="PLoS Genet.">
        <title>Sequencing, mapping, and analysis of 27,455 maize full-length cDNAs.</title>
        <authorList>
            <person name="Soderlund C."/>
            <person name="Descour A."/>
            <person name="Kudrna D."/>
            <person name="Bomhoff M."/>
            <person name="Boyd L."/>
            <person name="Currie J."/>
            <person name="Angelova A."/>
            <person name="Collura K."/>
            <person name="Wissotski M."/>
            <person name="Ashley E."/>
            <person name="Morrow D."/>
            <person name="Fernandes J."/>
            <person name="Walbot V."/>
            <person name="Yu Y."/>
        </authorList>
    </citation>
    <scope>NUCLEOTIDE SEQUENCE</scope>
    <source>
        <strain evidence="2">B73</strain>
    </source>
</reference>